<name>U6KX16_EIMTE</name>
<evidence type="ECO:0000313" key="1">
    <source>
        <dbReference type="EMBL" id="CDJ41458.1"/>
    </source>
</evidence>
<proteinExistence type="predicted"/>
<dbReference type="OMA" id="DHVYRVL"/>
<dbReference type="VEuPathDB" id="ToxoDB:ETH_00034610"/>
<accession>U6KX16</accession>
<dbReference type="EMBL" id="HG675627">
    <property type="protein sequence ID" value="CDJ41458.1"/>
    <property type="molecule type" value="Genomic_DNA"/>
</dbReference>
<reference evidence="1" key="1">
    <citation type="submission" date="2013-10" db="EMBL/GenBank/DDBJ databases">
        <title>Genomic analysis of the causative agents of coccidiosis in chickens.</title>
        <authorList>
            <person name="Reid A.J."/>
            <person name="Blake D."/>
            <person name="Billington K."/>
            <person name="Browne H."/>
            <person name="Dunn M."/>
            <person name="Hung S."/>
            <person name="Kawahara F."/>
            <person name="Miranda-Saavedra D."/>
            <person name="Mourier T."/>
            <person name="Nagra H."/>
            <person name="Otto T.D."/>
            <person name="Rawlings N."/>
            <person name="Sanchez A."/>
            <person name="Sanders M."/>
            <person name="Subramaniam C."/>
            <person name="Tay Y."/>
            <person name="Dear P."/>
            <person name="Doerig C."/>
            <person name="Gruber A."/>
            <person name="Parkinson J."/>
            <person name="Shirley M."/>
            <person name="Wan K.L."/>
            <person name="Berriman M."/>
            <person name="Tomley F."/>
            <person name="Pain A."/>
        </authorList>
    </citation>
    <scope>NUCLEOTIDE SEQUENCE [LARGE SCALE GENOMIC DNA]</scope>
    <source>
        <strain evidence="1">Houghton</strain>
    </source>
</reference>
<protein>
    <submittedName>
        <fullName evidence="1">Uncharacterized protein</fullName>
    </submittedName>
</protein>
<dbReference type="GeneID" id="25255980"/>
<dbReference type="Proteomes" id="UP000030747">
    <property type="component" value="Unassembled WGS sequence"/>
</dbReference>
<organism evidence="1 2">
    <name type="scientific">Eimeria tenella</name>
    <name type="common">Coccidian parasite</name>
    <dbReference type="NCBI Taxonomy" id="5802"/>
    <lineage>
        <taxon>Eukaryota</taxon>
        <taxon>Sar</taxon>
        <taxon>Alveolata</taxon>
        <taxon>Apicomplexa</taxon>
        <taxon>Conoidasida</taxon>
        <taxon>Coccidia</taxon>
        <taxon>Eucoccidiorida</taxon>
        <taxon>Eimeriorina</taxon>
        <taxon>Eimeriidae</taxon>
        <taxon>Eimeria</taxon>
    </lineage>
</organism>
<dbReference type="OrthoDB" id="10378498at2759"/>
<dbReference type="VEuPathDB" id="ToxoDB:ETH2_1534500"/>
<gene>
    <name evidence="1" type="ORF">ETH_00034610</name>
</gene>
<sequence>MNMSAFFRTLHILAQRHLSDHVYRVLVSSPAFQRFAAVSSQQAAAVVKKAADTAVKAADVARKFAGPHKSTGGKK</sequence>
<dbReference type="AlphaFoldDB" id="U6KX16"/>
<keyword evidence="2" id="KW-1185">Reference proteome</keyword>
<dbReference type="RefSeq" id="XP_013232208.1">
    <property type="nucleotide sequence ID" value="XM_013376754.1"/>
</dbReference>
<evidence type="ECO:0000313" key="2">
    <source>
        <dbReference type="Proteomes" id="UP000030747"/>
    </source>
</evidence>
<reference evidence="1" key="2">
    <citation type="submission" date="2013-10" db="EMBL/GenBank/DDBJ databases">
        <authorList>
            <person name="Aslett M."/>
        </authorList>
    </citation>
    <scope>NUCLEOTIDE SEQUENCE [LARGE SCALE GENOMIC DNA]</scope>
    <source>
        <strain evidence="1">Houghton</strain>
    </source>
</reference>